<proteinExistence type="predicted"/>
<evidence type="ECO:0000313" key="2">
    <source>
        <dbReference type="Proteomes" id="UP000886934"/>
    </source>
</evidence>
<name>A0AA37D0Z5_AERCA</name>
<protein>
    <submittedName>
        <fullName evidence="1">Uncharacterized protein</fullName>
    </submittedName>
</protein>
<reference evidence="1" key="1">
    <citation type="submission" date="2021-07" db="EMBL/GenBank/DDBJ databases">
        <title>Draft genome sequence of carbapenem-resistant Aeromonas spp. in Japan.</title>
        <authorList>
            <person name="Maehana S."/>
            <person name="Suzuki M."/>
            <person name="Kitasato H."/>
        </authorList>
    </citation>
    <scope>NUCLEOTIDE SEQUENCE</scope>
    <source>
        <strain evidence="1">KAM351</strain>
    </source>
</reference>
<sequence>MEAIKRFIVWVNYGLEGWSMYGSSNDWKEALSLRLDAIEGGGNDKGDVFVTENKEALVAETELTEWHRELEAVLMALDDCQLECDGMTWAVSHLLKAAGIPHDCMSGMVRNEQTKDIVTPHYWIALNGGWVVDLRLRMWFGDHDEVPHGIFHSLSEPGFFYQGELVQQHQGMRLSRAVLDMMTDGKISHVKIPSLQSGEK</sequence>
<comment type="caution">
    <text evidence="1">The sequence shown here is derived from an EMBL/GenBank/DDBJ whole genome shotgun (WGS) entry which is preliminary data.</text>
</comment>
<organism evidence="1 2">
    <name type="scientific">Aeromonas caviae</name>
    <name type="common">Aeromonas punctata</name>
    <dbReference type="NCBI Taxonomy" id="648"/>
    <lineage>
        <taxon>Bacteria</taxon>
        <taxon>Pseudomonadati</taxon>
        <taxon>Pseudomonadota</taxon>
        <taxon>Gammaproteobacteria</taxon>
        <taxon>Aeromonadales</taxon>
        <taxon>Aeromonadaceae</taxon>
        <taxon>Aeromonas</taxon>
    </lineage>
</organism>
<evidence type="ECO:0000313" key="1">
    <source>
        <dbReference type="EMBL" id="GJA65560.1"/>
    </source>
</evidence>
<dbReference type="EMBL" id="BPNN01000101">
    <property type="protein sequence ID" value="GJA65560.1"/>
    <property type="molecule type" value="Genomic_DNA"/>
</dbReference>
<dbReference type="Proteomes" id="UP000886934">
    <property type="component" value="Unassembled WGS sequence"/>
</dbReference>
<dbReference type="AlphaFoldDB" id="A0AA37D0Z5"/>
<gene>
    <name evidence="1" type="ORF">KAM351_41710</name>
</gene>
<accession>A0AA37D0Z5</accession>